<dbReference type="PROSITE" id="PS00028">
    <property type="entry name" value="ZINC_FINGER_C2H2_1"/>
    <property type="match status" value="1"/>
</dbReference>
<keyword evidence="4" id="KW-1185">Reference proteome</keyword>
<sequence>METHTPLAAALLMTGCRQARPIDSYEKPFFEFTDSSIASQGSLNHSGMNYSTSPLSYDNNHHPLNLLENQCHNSVCLSDHHSHHYSGVTHVSLPDETSLFVANYLCQLRLTFGTDMTLDQAIRVCGGQCDTPDAKPTHGQAGRDVFVSNLSSPSMSYTGAQSNRSATRQSTPNERAYFRSSAVTQTNHEIFRDGGRLKVRCHEGPCSGNVLMKDNYARHVREHHLGGKRKAGGSSIRRVNPGMK</sequence>
<evidence type="ECO:0000313" key="3">
    <source>
        <dbReference type="EMBL" id="KAG1822639.1"/>
    </source>
</evidence>
<dbReference type="EMBL" id="JABBWG010000005">
    <property type="protein sequence ID" value="KAG1822639.1"/>
    <property type="molecule type" value="Genomic_DNA"/>
</dbReference>
<dbReference type="Proteomes" id="UP000807769">
    <property type="component" value="Unassembled WGS sequence"/>
</dbReference>
<dbReference type="InterPro" id="IPR013087">
    <property type="entry name" value="Znf_C2H2_type"/>
</dbReference>
<organism evidence="3 4">
    <name type="scientific">Suillus subaureus</name>
    <dbReference type="NCBI Taxonomy" id="48587"/>
    <lineage>
        <taxon>Eukaryota</taxon>
        <taxon>Fungi</taxon>
        <taxon>Dikarya</taxon>
        <taxon>Basidiomycota</taxon>
        <taxon>Agaricomycotina</taxon>
        <taxon>Agaricomycetes</taxon>
        <taxon>Agaricomycetidae</taxon>
        <taxon>Boletales</taxon>
        <taxon>Suillineae</taxon>
        <taxon>Suillaceae</taxon>
        <taxon>Suillus</taxon>
    </lineage>
</organism>
<feature type="domain" description="C2H2-type" evidence="2">
    <location>
        <begin position="201"/>
        <end position="224"/>
    </location>
</feature>
<dbReference type="OrthoDB" id="2685869at2759"/>
<reference evidence="3" key="1">
    <citation type="journal article" date="2020" name="New Phytol.">
        <title>Comparative genomics reveals dynamic genome evolution in host specialist ectomycorrhizal fungi.</title>
        <authorList>
            <person name="Lofgren L.A."/>
            <person name="Nguyen N.H."/>
            <person name="Vilgalys R."/>
            <person name="Ruytinx J."/>
            <person name="Liao H.L."/>
            <person name="Branco S."/>
            <person name="Kuo A."/>
            <person name="LaButti K."/>
            <person name="Lipzen A."/>
            <person name="Andreopoulos W."/>
            <person name="Pangilinan J."/>
            <person name="Riley R."/>
            <person name="Hundley H."/>
            <person name="Na H."/>
            <person name="Barry K."/>
            <person name="Grigoriev I.V."/>
            <person name="Stajich J.E."/>
            <person name="Kennedy P.G."/>
        </authorList>
    </citation>
    <scope>NUCLEOTIDE SEQUENCE</scope>
    <source>
        <strain evidence="3">MN1</strain>
    </source>
</reference>
<evidence type="ECO:0000256" key="1">
    <source>
        <dbReference type="SAM" id="MobiDB-lite"/>
    </source>
</evidence>
<dbReference type="RefSeq" id="XP_041197045.1">
    <property type="nucleotide sequence ID" value="XM_041344135.1"/>
</dbReference>
<name>A0A9P7EJM4_9AGAM</name>
<dbReference type="GeneID" id="64638151"/>
<dbReference type="AlphaFoldDB" id="A0A9P7EJM4"/>
<accession>A0A9P7EJM4</accession>
<protein>
    <recommendedName>
        <fullName evidence="2">C2H2-type domain-containing protein</fullName>
    </recommendedName>
</protein>
<comment type="caution">
    <text evidence="3">The sequence shown here is derived from an EMBL/GenBank/DDBJ whole genome shotgun (WGS) entry which is preliminary data.</text>
</comment>
<gene>
    <name evidence="3" type="ORF">BJ212DRAFT_817567</name>
</gene>
<evidence type="ECO:0000259" key="2">
    <source>
        <dbReference type="PROSITE" id="PS00028"/>
    </source>
</evidence>
<feature type="region of interest" description="Disordered" evidence="1">
    <location>
        <begin position="225"/>
        <end position="244"/>
    </location>
</feature>
<proteinExistence type="predicted"/>
<feature type="region of interest" description="Disordered" evidence="1">
    <location>
        <begin position="153"/>
        <end position="173"/>
    </location>
</feature>
<evidence type="ECO:0000313" key="4">
    <source>
        <dbReference type="Proteomes" id="UP000807769"/>
    </source>
</evidence>